<dbReference type="OrthoDB" id="3627888at2"/>
<organism evidence="2 3">
    <name type="scientific">Rhodococcoides kroppenstedtii</name>
    <dbReference type="NCBI Taxonomy" id="293050"/>
    <lineage>
        <taxon>Bacteria</taxon>
        <taxon>Bacillati</taxon>
        <taxon>Actinomycetota</taxon>
        <taxon>Actinomycetes</taxon>
        <taxon>Mycobacteriales</taxon>
        <taxon>Nocardiaceae</taxon>
        <taxon>Rhodococcoides</taxon>
    </lineage>
</organism>
<dbReference type="Proteomes" id="UP000182054">
    <property type="component" value="Unassembled WGS sequence"/>
</dbReference>
<protein>
    <submittedName>
        <fullName evidence="2">Uncharacterized protein</fullName>
    </submittedName>
</protein>
<dbReference type="EMBL" id="FOJN01000016">
    <property type="protein sequence ID" value="SFA60801.1"/>
    <property type="molecule type" value="Genomic_DNA"/>
</dbReference>
<reference evidence="2 3" key="1">
    <citation type="submission" date="2016-10" db="EMBL/GenBank/DDBJ databases">
        <authorList>
            <person name="de Groot N.N."/>
        </authorList>
    </citation>
    <scope>NUCLEOTIDE SEQUENCE [LARGE SCALE GENOMIC DNA]</scope>
    <source>
        <strain evidence="2 3">DSM 44908</strain>
    </source>
</reference>
<evidence type="ECO:0000313" key="3">
    <source>
        <dbReference type="Proteomes" id="UP000182054"/>
    </source>
</evidence>
<dbReference type="AlphaFoldDB" id="A0A1I0U9T5"/>
<sequence length="116" mass="13088">MAFQIDLDAIAAKREEELGSADTFPFVFKGQTWNCKDPNEITDTEKFELQDIAPSDLDGIIDFYLGDQADEFRAAGGGTTQIDKALTAWQEHTRDNLGPTRSGKYSNRMQRRSKPR</sequence>
<accession>A0A1I0U9T5</accession>
<evidence type="ECO:0000313" key="2">
    <source>
        <dbReference type="EMBL" id="SFA60801.1"/>
    </source>
</evidence>
<gene>
    <name evidence="2" type="ORF">SAMN05444374_11627</name>
</gene>
<dbReference type="RefSeq" id="WP_068361735.1">
    <property type="nucleotide sequence ID" value="NZ_FOJN01000016.1"/>
</dbReference>
<evidence type="ECO:0000256" key="1">
    <source>
        <dbReference type="SAM" id="MobiDB-lite"/>
    </source>
</evidence>
<dbReference type="GeneID" id="85487293"/>
<name>A0A1I0U9T5_9NOCA</name>
<feature type="region of interest" description="Disordered" evidence="1">
    <location>
        <begin position="90"/>
        <end position="116"/>
    </location>
</feature>
<proteinExistence type="predicted"/>